<dbReference type="CARD" id="ARO:3004452">
    <property type="molecule name" value="Acla_ACT_CHL"/>
    <property type="mechanism identifier" value="ARO:0001004"/>
    <property type="mechanism name" value="antibiotic inactivation"/>
</dbReference>
<dbReference type="PANTHER" id="PTHR38474:SF2">
    <property type="entry name" value="CHLORAMPHENICOL ACETYLTRANSFERASE"/>
    <property type="match status" value="1"/>
</dbReference>
<gene>
    <name evidence="1" type="primary">cat</name>
</gene>
<dbReference type="PANTHER" id="PTHR38474">
    <property type="entry name" value="SLR0299 PROTEIN"/>
    <property type="match status" value="1"/>
</dbReference>
<dbReference type="Pfam" id="PF00302">
    <property type="entry name" value="CAT"/>
    <property type="match status" value="1"/>
</dbReference>
<sequence>MEILTLLIRDTMGSKRIFLNPYFQQQPTFSLTNEINITILMKNLKKKHYKLYPAFIFMVTKIVNAHREFRINFNSEGNLGYWTEICPLYTIFDNKSHTFSGIWSPNLTIFSEFHSKYENDAERYNGTRRLFPKKPIPDNPIPISMIPWSSFTAFNLNINNGGDFLLPIITGGKYSQVNDELFLPVSIQNASCLFVMATMQSVFINDLQNLVDESEDWIYLVVSDEWYY</sequence>
<dbReference type="KEGG" id="ag:AAQ63644"/>
<keyword evidence="1" id="KW-0808">Transferase</keyword>
<protein>
    <submittedName>
        <fullName evidence="1">Chloramphenicol acetyltransferase</fullName>
    </submittedName>
</protein>
<evidence type="ECO:0000313" key="1">
    <source>
        <dbReference type="EMBL" id="AAQ63644.1"/>
    </source>
</evidence>
<accession>Q6XD71</accession>
<dbReference type="PIRSF" id="PIRSF000440">
    <property type="entry name" value="CAT"/>
    <property type="match status" value="1"/>
</dbReference>
<reference evidence="1" key="1">
    <citation type="journal article" date="2009" name="FEMS Microbiol. Lett.">
        <title>A chromosomal chloramphenicol acetyltransferase determinant from a probiotic strain of Bacillus clausii.</title>
        <authorList>
            <person name="Galopin S."/>
            <person name="Cattoir V."/>
            <person name="Leclercq R."/>
        </authorList>
    </citation>
    <scope>NUCLEOTIDE SEQUENCE</scope>
    <source>
        <strain evidence="1">SIN</strain>
    </source>
</reference>
<dbReference type="EMBL" id="AY238971">
    <property type="protein sequence ID" value="AAQ63644.1"/>
    <property type="molecule type" value="Genomic_DNA"/>
</dbReference>
<dbReference type="InterPro" id="IPR001707">
    <property type="entry name" value="Cmp_AcTrfase"/>
</dbReference>
<dbReference type="InterPro" id="IPR023213">
    <property type="entry name" value="CAT-like_dom_sf"/>
</dbReference>
<proteinExistence type="predicted"/>
<dbReference type="SMART" id="SM01059">
    <property type="entry name" value="CAT"/>
    <property type="match status" value="1"/>
</dbReference>
<dbReference type="AlphaFoldDB" id="Q6XD71"/>
<dbReference type="Gene3D" id="3.30.559.10">
    <property type="entry name" value="Chloramphenicol acetyltransferase-like domain"/>
    <property type="match status" value="1"/>
</dbReference>
<dbReference type="SMR" id="Q6XD71"/>
<name>Q6XD71_SHOCL</name>
<dbReference type="GO" id="GO:0008811">
    <property type="term" value="F:chloramphenicol O-acetyltransferase activity"/>
    <property type="evidence" value="ECO:0007669"/>
    <property type="project" value="InterPro"/>
</dbReference>
<organism evidence="1">
    <name type="scientific">Shouchella clausii</name>
    <name type="common">Alkalihalobacillus clausii</name>
    <dbReference type="NCBI Taxonomy" id="79880"/>
    <lineage>
        <taxon>Bacteria</taxon>
        <taxon>Bacillati</taxon>
        <taxon>Bacillota</taxon>
        <taxon>Bacilli</taxon>
        <taxon>Bacillales</taxon>
        <taxon>Bacillaceae</taxon>
        <taxon>Shouchella</taxon>
    </lineage>
</organism>
<dbReference type="BRENDA" id="2.3.1.28">
    <property type="organism ID" value="7525"/>
</dbReference>
<dbReference type="SUPFAM" id="SSF52777">
    <property type="entry name" value="CoA-dependent acyltransferases"/>
    <property type="match status" value="1"/>
</dbReference>